<dbReference type="AlphaFoldDB" id="L8H2E2"/>
<sequence>MEGDQELLEKSIPAAAFIEDVEAFMKNEESAEAALKRTQANYSNYKMLEMKLQQNKMTLKTKLPDIEKALEMVKYLASKKDSEVSTHFEVNEGLFARSTLTDVNTACLWLGANVMVEYTFEEAIALLTKNVDNCRANLRTIEKDLDFIKDQITTTEVNIARIFNFDVKQRRAARGM</sequence>
<dbReference type="PIRSF" id="PIRSF016396">
    <property type="entry name" value="Prefoldin_subunit_3"/>
    <property type="match status" value="1"/>
</dbReference>
<dbReference type="CDD" id="cd23156">
    <property type="entry name" value="Prefoldin_3"/>
    <property type="match status" value="1"/>
</dbReference>
<accession>L8H2E2</accession>
<organism evidence="5 6">
    <name type="scientific">Acanthamoeba castellanii (strain ATCC 30010 / Neff)</name>
    <dbReference type="NCBI Taxonomy" id="1257118"/>
    <lineage>
        <taxon>Eukaryota</taxon>
        <taxon>Amoebozoa</taxon>
        <taxon>Discosea</taxon>
        <taxon>Longamoebia</taxon>
        <taxon>Centramoebida</taxon>
        <taxon>Acanthamoebidae</taxon>
        <taxon>Acanthamoeba</taxon>
    </lineage>
</organism>
<dbReference type="GeneID" id="14920468"/>
<comment type="similarity">
    <text evidence="1 3">Belongs to the prefoldin subunit alpha family.</text>
</comment>
<dbReference type="GO" id="GO:0007017">
    <property type="term" value="P:microtubule-based process"/>
    <property type="evidence" value="ECO:0007669"/>
    <property type="project" value="TreeGrafter"/>
</dbReference>
<evidence type="ECO:0000256" key="2">
    <source>
        <dbReference type="ARBA" id="ARBA00023186"/>
    </source>
</evidence>
<comment type="function">
    <text evidence="3">Binds specifically to cytosolic chaperonin (c-CPN) and transfers target proteins to it. Binds to nascent polypeptide chain and promotes folding in an environment in which there are many competing pathways for nonnative proteins.</text>
</comment>
<keyword evidence="6" id="KW-1185">Reference proteome</keyword>
<dbReference type="PANTHER" id="PTHR12409">
    <property type="entry name" value="PREFOLDIN SUBUNIT 3"/>
    <property type="match status" value="1"/>
</dbReference>
<dbReference type="GO" id="GO:0015631">
    <property type="term" value="F:tubulin binding"/>
    <property type="evidence" value="ECO:0007669"/>
    <property type="project" value="TreeGrafter"/>
</dbReference>
<proteinExistence type="inferred from homology"/>
<dbReference type="OMA" id="YNWDVAQ"/>
<evidence type="ECO:0000256" key="1">
    <source>
        <dbReference type="ARBA" id="ARBA00010048"/>
    </source>
</evidence>
<name>L8H2E2_ACACF</name>
<dbReference type="GO" id="GO:0007021">
    <property type="term" value="P:tubulin complex assembly"/>
    <property type="evidence" value="ECO:0007669"/>
    <property type="project" value="TreeGrafter"/>
</dbReference>
<dbReference type="FunFam" id="1.10.287.370:FF:000001">
    <property type="entry name" value="Prefoldin subunit 3"/>
    <property type="match status" value="1"/>
</dbReference>
<dbReference type="GO" id="GO:0016272">
    <property type="term" value="C:prefoldin complex"/>
    <property type="evidence" value="ECO:0007669"/>
    <property type="project" value="UniProtKB-UniRule"/>
</dbReference>
<evidence type="ECO:0000313" key="5">
    <source>
        <dbReference type="EMBL" id="ELR19644.1"/>
    </source>
</evidence>
<keyword evidence="2 3" id="KW-0143">Chaperone</keyword>
<dbReference type="VEuPathDB" id="AmoebaDB:ACA1_198850"/>
<protein>
    <recommendedName>
        <fullName evidence="3">Prefoldin subunit 3</fullName>
    </recommendedName>
</protein>
<dbReference type="InterPro" id="IPR016655">
    <property type="entry name" value="PFD3"/>
</dbReference>
<dbReference type="InterPro" id="IPR004127">
    <property type="entry name" value="Prefoldin_subunit_alpha"/>
</dbReference>
<dbReference type="EMBL" id="KB007932">
    <property type="protein sequence ID" value="ELR19644.1"/>
    <property type="molecule type" value="Genomic_DNA"/>
</dbReference>
<evidence type="ECO:0000313" key="6">
    <source>
        <dbReference type="Proteomes" id="UP000011083"/>
    </source>
</evidence>
<dbReference type="RefSeq" id="XP_004341736.1">
    <property type="nucleotide sequence ID" value="XM_004341688.1"/>
</dbReference>
<comment type="subunit">
    <text evidence="3">Heterohexamer of two PFD-alpha type and four PFD-beta type subunits.</text>
</comment>
<dbReference type="SUPFAM" id="SSF46579">
    <property type="entry name" value="Prefoldin"/>
    <property type="match status" value="1"/>
</dbReference>
<dbReference type="OrthoDB" id="6375174at2759"/>
<reference evidence="5 6" key="1">
    <citation type="journal article" date="2013" name="Genome Biol.">
        <title>Genome of Acanthamoeba castellanii highlights extensive lateral gene transfer and early evolution of tyrosine kinase signaling.</title>
        <authorList>
            <person name="Clarke M."/>
            <person name="Lohan A.J."/>
            <person name="Liu B."/>
            <person name="Lagkouvardos I."/>
            <person name="Roy S."/>
            <person name="Zafar N."/>
            <person name="Bertelli C."/>
            <person name="Schilde C."/>
            <person name="Kianianmomeni A."/>
            <person name="Burglin T.R."/>
            <person name="Frech C."/>
            <person name="Turcotte B."/>
            <person name="Kopec K.O."/>
            <person name="Synnott J.M."/>
            <person name="Choo C."/>
            <person name="Paponov I."/>
            <person name="Finkler A."/>
            <person name="Soon Heng Tan C."/>
            <person name="Hutchins A.P."/>
            <person name="Weinmeier T."/>
            <person name="Rattei T."/>
            <person name="Chu J.S."/>
            <person name="Gimenez G."/>
            <person name="Irimia M."/>
            <person name="Rigden D.J."/>
            <person name="Fitzpatrick D.A."/>
            <person name="Lorenzo-Morales J."/>
            <person name="Bateman A."/>
            <person name="Chiu C.H."/>
            <person name="Tang P."/>
            <person name="Hegemann P."/>
            <person name="Fromm H."/>
            <person name="Raoult D."/>
            <person name="Greub G."/>
            <person name="Miranda-Saavedra D."/>
            <person name="Chen N."/>
            <person name="Nash P."/>
            <person name="Ginger M.L."/>
            <person name="Horn M."/>
            <person name="Schaap P."/>
            <person name="Caler L."/>
            <person name="Loftus B."/>
        </authorList>
    </citation>
    <scope>NUCLEOTIDE SEQUENCE [LARGE SCALE GENOMIC DNA]</scope>
    <source>
        <strain evidence="5 6">Neff</strain>
    </source>
</reference>
<evidence type="ECO:0000256" key="3">
    <source>
        <dbReference type="PIRNR" id="PIRNR016396"/>
    </source>
</evidence>
<dbReference type="Pfam" id="PF02996">
    <property type="entry name" value="Prefoldin"/>
    <property type="match status" value="1"/>
</dbReference>
<dbReference type="STRING" id="1257118.L8H2E2"/>
<dbReference type="Proteomes" id="UP000011083">
    <property type="component" value="Unassembled WGS sequence"/>
</dbReference>
<dbReference type="InterPro" id="IPR009053">
    <property type="entry name" value="Prefoldin"/>
</dbReference>
<dbReference type="GO" id="GO:0006457">
    <property type="term" value="P:protein folding"/>
    <property type="evidence" value="ECO:0007669"/>
    <property type="project" value="UniProtKB-UniRule"/>
</dbReference>
<dbReference type="PANTHER" id="PTHR12409:SF0">
    <property type="entry name" value="PREFOLDIN SUBUNIT 3"/>
    <property type="match status" value="1"/>
</dbReference>
<gene>
    <name evidence="5" type="ORF">ACA1_198850</name>
</gene>
<evidence type="ECO:0000256" key="4">
    <source>
        <dbReference type="SAM" id="Coils"/>
    </source>
</evidence>
<feature type="coiled-coil region" evidence="4">
    <location>
        <begin position="124"/>
        <end position="151"/>
    </location>
</feature>
<dbReference type="KEGG" id="acan:ACA1_198850"/>
<dbReference type="GO" id="GO:0005737">
    <property type="term" value="C:cytoplasm"/>
    <property type="evidence" value="ECO:0007669"/>
    <property type="project" value="TreeGrafter"/>
</dbReference>
<dbReference type="Gene3D" id="1.10.287.370">
    <property type="match status" value="1"/>
</dbReference>
<keyword evidence="4" id="KW-0175">Coiled coil</keyword>